<protein>
    <submittedName>
        <fullName evidence="1">Uncharacterized protein</fullName>
    </submittedName>
</protein>
<evidence type="ECO:0000313" key="1">
    <source>
        <dbReference type="EMBL" id="QJA89996.1"/>
    </source>
</evidence>
<dbReference type="EMBL" id="MT142883">
    <property type="protein sequence ID" value="QJA89996.1"/>
    <property type="molecule type" value="Genomic_DNA"/>
</dbReference>
<gene>
    <name evidence="1" type="ORF">MM415B02463_0010</name>
</gene>
<name>A0A6M3L5J9_9ZZZZ</name>
<proteinExistence type="predicted"/>
<reference evidence="1" key="1">
    <citation type="submission" date="2020-03" db="EMBL/GenBank/DDBJ databases">
        <title>The deep terrestrial virosphere.</title>
        <authorList>
            <person name="Holmfeldt K."/>
            <person name="Nilsson E."/>
            <person name="Simone D."/>
            <person name="Lopez-Fernandez M."/>
            <person name="Wu X."/>
            <person name="de Brujin I."/>
            <person name="Lundin D."/>
            <person name="Andersson A."/>
            <person name="Bertilsson S."/>
            <person name="Dopson M."/>
        </authorList>
    </citation>
    <scope>NUCLEOTIDE SEQUENCE</scope>
    <source>
        <strain evidence="1">MM415B02463</strain>
    </source>
</reference>
<organism evidence="1">
    <name type="scientific">viral metagenome</name>
    <dbReference type="NCBI Taxonomy" id="1070528"/>
    <lineage>
        <taxon>unclassified sequences</taxon>
        <taxon>metagenomes</taxon>
        <taxon>organismal metagenomes</taxon>
    </lineage>
</organism>
<sequence>MAKKLEAGKYYWRTWREIVHVLHADLDTKKLKKKGILIEKPDGRIVPFDKEYNFDDWEECTEADFDEWACVNE</sequence>
<accession>A0A6M3L5J9</accession>
<dbReference type="AlphaFoldDB" id="A0A6M3L5J9"/>